<dbReference type="Proteomes" id="UP000623467">
    <property type="component" value="Unassembled WGS sequence"/>
</dbReference>
<protein>
    <submittedName>
        <fullName evidence="1">Uncharacterized protein</fullName>
    </submittedName>
</protein>
<reference evidence="1" key="1">
    <citation type="submission" date="2020-05" db="EMBL/GenBank/DDBJ databases">
        <title>Mycena genomes resolve the evolution of fungal bioluminescence.</title>
        <authorList>
            <person name="Tsai I.J."/>
        </authorList>
    </citation>
    <scope>NUCLEOTIDE SEQUENCE</scope>
    <source>
        <strain evidence="1">160909Yilan</strain>
    </source>
</reference>
<evidence type="ECO:0000313" key="2">
    <source>
        <dbReference type="Proteomes" id="UP000623467"/>
    </source>
</evidence>
<dbReference type="AlphaFoldDB" id="A0A8H7CG99"/>
<gene>
    <name evidence="1" type="ORF">MSAN_02288600</name>
</gene>
<comment type="caution">
    <text evidence="1">The sequence shown here is derived from an EMBL/GenBank/DDBJ whole genome shotgun (WGS) entry which is preliminary data.</text>
</comment>
<evidence type="ECO:0000313" key="1">
    <source>
        <dbReference type="EMBL" id="KAF7336564.1"/>
    </source>
</evidence>
<name>A0A8H7CG99_9AGAR</name>
<keyword evidence="2" id="KW-1185">Reference proteome</keyword>
<proteinExistence type="predicted"/>
<dbReference type="EMBL" id="JACAZH010000036">
    <property type="protein sequence ID" value="KAF7336564.1"/>
    <property type="molecule type" value="Genomic_DNA"/>
</dbReference>
<sequence>MAQQPDPLPHPCTADFDEALQANSSSHALSILHSEVAHRAPGHVTPCHGDDPILYIAVAIPADRCKLRHRTACSPQGHYSLLVWCCHRAEDETCRPQSALACARPATPLRARRQNPLKHGAFELTA</sequence>
<accession>A0A8H7CG99</accession>
<organism evidence="1 2">
    <name type="scientific">Mycena sanguinolenta</name>
    <dbReference type="NCBI Taxonomy" id="230812"/>
    <lineage>
        <taxon>Eukaryota</taxon>
        <taxon>Fungi</taxon>
        <taxon>Dikarya</taxon>
        <taxon>Basidiomycota</taxon>
        <taxon>Agaricomycotina</taxon>
        <taxon>Agaricomycetes</taxon>
        <taxon>Agaricomycetidae</taxon>
        <taxon>Agaricales</taxon>
        <taxon>Marasmiineae</taxon>
        <taxon>Mycenaceae</taxon>
        <taxon>Mycena</taxon>
    </lineage>
</organism>